<dbReference type="PANTHER" id="PTHR31306">
    <property type="entry name" value="ALPHA-1,6-MANNOSYLTRANSFERASE MNN11-RELATED"/>
    <property type="match status" value="1"/>
</dbReference>
<dbReference type="eggNOG" id="ENOG502SHP1">
    <property type="taxonomic scope" value="Eukaryota"/>
</dbReference>
<dbReference type="RefSeq" id="XP_007734512.1">
    <property type="nucleotide sequence ID" value="XM_007736322.1"/>
</dbReference>
<keyword evidence="7" id="KW-1185">Reference proteome</keyword>
<dbReference type="EMBL" id="AMGY01000005">
    <property type="protein sequence ID" value="EXJ82389.1"/>
    <property type="molecule type" value="Genomic_DNA"/>
</dbReference>
<comment type="caution">
    <text evidence="6">The sequence shown here is derived from an EMBL/GenBank/DDBJ whole genome shotgun (WGS) entry which is preliminary data.</text>
</comment>
<dbReference type="InterPro" id="IPR008630">
    <property type="entry name" value="Glyco_trans_34"/>
</dbReference>
<keyword evidence="3" id="KW-0808">Transferase</keyword>
<evidence type="ECO:0000256" key="2">
    <source>
        <dbReference type="ARBA" id="ARBA00022676"/>
    </source>
</evidence>
<dbReference type="GO" id="GO:0006487">
    <property type="term" value="P:protein N-linked glycosylation"/>
    <property type="evidence" value="ECO:0007669"/>
    <property type="project" value="TreeGrafter"/>
</dbReference>
<accession>W9YJF7</accession>
<evidence type="ECO:0000256" key="5">
    <source>
        <dbReference type="SAM" id="SignalP"/>
    </source>
</evidence>
<dbReference type="InterPro" id="IPR029044">
    <property type="entry name" value="Nucleotide-diphossugar_trans"/>
</dbReference>
<dbReference type="PANTHER" id="PTHR31306:SF8">
    <property type="entry name" value="GLYCOSYLTRANSFERASE FAMILY 34 PROTEIN"/>
    <property type="match status" value="1"/>
</dbReference>
<feature type="chain" id="PRO_5004932789" description="Galactosyl transferase GMA12/MNN10 family protein" evidence="5">
    <location>
        <begin position="31"/>
        <end position="352"/>
    </location>
</feature>
<dbReference type="AlphaFoldDB" id="W9YJF7"/>
<dbReference type="OrthoDB" id="407658at2759"/>
<name>W9YJF7_9EURO</name>
<dbReference type="GO" id="GO:0000139">
    <property type="term" value="C:Golgi membrane"/>
    <property type="evidence" value="ECO:0007669"/>
    <property type="project" value="TreeGrafter"/>
</dbReference>
<dbReference type="STRING" id="1182542.W9YJF7"/>
<evidence type="ECO:0000313" key="6">
    <source>
        <dbReference type="EMBL" id="EXJ82389.1"/>
    </source>
</evidence>
<dbReference type="Gene3D" id="3.90.550.10">
    <property type="entry name" value="Spore Coat Polysaccharide Biosynthesis Protein SpsA, Chain A"/>
    <property type="match status" value="1"/>
</dbReference>
<proteinExistence type="inferred from homology"/>
<evidence type="ECO:0000313" key="7">
    <source>
        <dbReference type="Proteomes" id="UP000019478"/>
    </source>
</evidence>
<dbReference type="Pfam" id="PF05637">
    <property type="entry name" value="Glyco_transf_34"/>
    <property type="match status" value="1"/>
</dbReference>
<comment type="similarity">
    <text evidence="1">Belongs to the glycosyltransferase 34 family.</text>
</comment>
<dbReference type="GO" id="GO:0016757">
    <property type="term" value="F:glycosyltransferase activity"/>
    <property type="evidence" value="ECO:0007669"/>
    <property type="project" value="UniProtKB-KW"/>
</dbReference>
<keyword evidence="5" id="KW-0732">Signal</keyword>
<dbReference type="Proteomes" id="UP000019478">
    <property type="component" value="Unassembled WGS sequence"/>
</dbReference>
<dbReference type="HOGENOM" id="CLU_039079_0_0_1"/>
<keyword evidence="2" id="KW-0328">Glycosyltransferase</keyword>
<reference evidence="6 7" key="1">
    <citation type="submission" date="2013-03" db="EMBL/GenBank/DDBJ databases">
        <title>The Genome Sequence of Capronia epimyces CBS 606.96.</title>
        <authorList>
            <consortium name="The Broad Institute Genomics Platform"/>
            <person name="Cuomo C."/>
            <person name="de Hoog S."/>
            <person name="Gorbushina A."/>
            <person name="Walker B."/>
            <person name="Young S.K."/>
            <person name="Zeng Q."/>
            <person name="Gargeya S."/>
            <person name="Fitzgerald M."/>
            <person name="Haas B."/>
            <person name="Abouelleil A."/>
            <person name="Allen A.W."/>
            <person name="Alvarado L."/>
            <person name="Arachchi H.M."/>
            <person name="Berlin A.M."/>
            <person name="Chapman S.B."/>
            <person name="Gainer-Dewar J."/>
            <person name="Goldberg J."/>
            <person name="Griggs A."/>
            <person name="Gujja S."/>
            <person name="Hansen M."/>
            <person name="Howarth C."/>
            <person name="Imamovic A."/>
            <person name="Ireland A."/>
            <person name="Larimer J."/>
            <person name="McCowan C."/>
            <person name="Murphy C."/>
            <person name="Pearson M."/>
            <person name="Poon T.W."/>
            <person name="Priest M."/>
            <person name="Roberts A."/>
            <person name="Saif S."/>
            <person name="Shea T."/>
            <person name="Sisk P."/>
            <person name="Sykes S."/>
            <person name="Wortman J."/>
            <person name="Nusbaum C."/>
            <person name="Birren B."/>
        </authorList>
    </citation>
    <scope>NUCLEOTIDE SEQUENCE [LARGE SCALE GENOMIC DNA]</scope>
    <source>
        <strain evidence="6 7">CBS 606.96</strain>
    </source>
</reference>
<evidence type="ECO:0000256" key="3">
    <source>
        <dbReference type="ARBA" id="ARBA00022679"/>
    </source>
</evidence>
<feature type="compositionally biased region" description="Basic and acidic residues" evidence="4">
    <location>
        <begin position="343"/>
        <end position="352"/>
    </location>
</feature>
<evidence type="ECO:0008006" key="8">
    <source>
        <dbReference type="Google" id="ProtNLM"/>
    </source>
</evidence>
<sequence>MAKKTQLALAVVLGIIIFQLSFTQFRPTDARSTLTDLLCHERFSSSSDEQGTNTTTTAPGRSKIGKITMLYGDSPNPSYERALQSHMVHAARHGYPMHVLRQKILGRLWTKPAWILSVVLAELAKPPEQQLEWLFWFDADTFLLNYEIPLETYLPPRQVGHPAFNAVNFLCGNDHNGLNDGAFLLRVNDYAVHLLASSLSVETFRPDVDLRYSEQSAIEHVVHHGGVYRPWDGSTYLDGYVEIPQRWLNAYMGARNESGDIIPGKKTHANGVKPGDLLLHFAGSGDTKTRRMDTFVEAYDRNPDQWVKSVDELPELSEEIARFWLSYGKKKEKEKSASVATSSREEAKEQDQ</sequence>
<gene>
    <name evidence="6" type="ORF">A1O3_06202</name>
</gene>
<feature type="signal peptide" evidence="5">
    <location>
        <begin position="1"/>
        <end position="30"/>
    </location>
</feature>
<protein>
    <recommendedName>
        <fullName evidence="8">Galactosyl transferase GMA12/MNN10 family protein</fullName>
    </recommendedName>
</protein>
<evidence type="ECO:0000256" key="1">
    <source>
        <dbReference type="ARBA" id="ARBA00005664"/>
    </source>
</evidence>
<dbReference type="GeneID" id="19170312"/>
<organism evidence="6 7">
    <name type="scientific">Capronia epimyces CBS 606.96</name>
    <dbReference type="NCBI Taxonomy" id="1182542"/>
    <lineage>
        <taxon>Eukaryota</taxon>
        <taxon>Fungi</taxon>
        <taxon>Dikarya</taxon>
        <taxon>Ascomycota</taxon>
        <taxon>Pezizomycotina</taxon>
        <taxon>Eurotiomycetes</taxon>
        <taxon>Chaetothyriomycetidae</taxon>
        <taxon>Chaetothyriales</taxon>
        <taxon>Herpotrichiellaceae</taxon>
        <taxon>Capronia</taxon>
    </lineage>
</organism>
<feature type="region of interest" description="Disordered" evidence="4">
    <location>
        <begin position="329"/>
        <end position="352"/>
    </location>
</feature>
<evidence type="ECO:0000256" key="4">
    <source>
        <dbReference type="SAM" id="MobiDB-lite"/>
    </source>
</evidence>